<reference evidence="1" key="1">
    <citation type="submission" date="2019-02" db="EMBL/GenBank/DDBJ databases">
        <authorList>
            <person name="Gruber-Vodicka R. H."/>
            <person name="Seah K. B. B."/>
        </authorList>
    </citation>
    <scope>NUCLEOTIDE SEQUENCE</scope>
    <source>
        <strain evidence="1">BECK_BZ131</strain>
    </source>
</reference>
<dbReference type="InterPro" id="IPR007367">
    <property type="entry name" value="DUF433"/>
</dbReference>
<dbReference type="Gene3D" id="3.30.160.250">
    <property type="match status" value="1"/>
</dbReference>
<accession>A0A450TI15</accession>
<gene>
    <name evidence="1" type="ORF">BECKFW1821C_GA0114237_101080</name>
</gene>
<proteinExistence type="predicted"/>
<dbReference type="SUPFAM" id="SSF143100">
    <property type="entry name" value="TTHA1013/TTHA0281-like"/>
    <property type="match status" value="1"/>
</dbReference>
<dbReference type="AlphaFoldDB" id="A0A450TI15"/>
<dbReference type="InterPro" id="IPR036388">
    <property type="entry name" value="WH-like_DNA-bd_sf"/>
</dbReference>
<dbReference type="InterPro" id="IPR035069">
    <property type="entry name" value="TTHA1013/TTHA0281-like"/>
</dbReference>
<sequence length="172" mass="19621">MKDYHINIFYSEEDGGYIADIPDLKSCSAFGKTPDEALSEVLVAKESWLAVAMSNSKPIPTPEYRPVIYQVAASGSWRRGKPMNSETTAYVNGTITIDPDICNGKPTIRGKRITVQTILEFRAPGNPGRKYSGNTPYWRKRISIHAWFLPVSRWYEDMRRKKPRNRRHNGVT</sequence>
<dbReference type="Gene3D" id="1.10.10.10">
    <property type="entry name" value="Winged helix-like DNA-binding domain superfamily/Winged helix DNA-binding domain"/>
    <property type="match status" value="1"/>
</dbReference>
<dbReference type="Pfam" id="PF04255">
    <property type="entry name" value="DUF433"/>
    <property type="match status" value="1"/>
</dbReference>
<dbReference type="EMBL" id="CAADFE010000010">
    <property type="protein sequence ID" value="VFJ66838.1"/>
    <property type="molecule type" value="Genomic_DNA"/>
</dbReference>
<dbReference type="InterPro" id="IPR009057">
    <property type="entry name" value="Homeodomain-like_sf"/>
</dbReference>
<evidence type="ECO:0000313" key="1">
    <source>
        <dbReference type="EMBL" id="VFJ66838.1"/>
    </source>
</evidence>
<dbReference type="SUPFAM" id="SSF46689">
    <property type="entry name" value="Homeodomain-like"/>
    <property type="match status" value="1"/>
</dbReference>
<name>A0A450TI15_9GAMM</name>
<organism evidence="1">
    <name type="scientific">Candidatus Kentrum sp. FW</name>
    <dbReference type="NCBI Taxonomy" id="2126338"/>
    <lineage>
        <taxon>Bacteria</taxon>
        <taxon>Pseudomonadati</taxon>
        <taxon>Pseudomonadota</taxon>
        <taxon>Gammaproteobacteria</taxon>
        <taxon>Candidatus Kentrum</taxon>
    </lineage>
</organism>
<protein>
    <submittedName>
        <fullName evidence="1">Predicted nuclease of the RNAse H fold, HicB family</fullName>
    </submittedName>
</protein>